<comment type="subcellular location">
    <subcellularLocation>
        <location evidence="2 10">Cytoplasm</location>
    </subcellularLocation>
    <subcellularLocation>
        <location evidence="1 10">Nucleus</location>
    </subcellularLocation>
</comment>
<evidence type="ECO:0000256" key="9">
    <source>
        <dbReference type="ARBA" id="ARBA00023242"/>
    </source>
</evidence>
<feature type="domain" description="CCR4-Not complex component Not N-terminal" evidence="13">
    <location>
        <begin position="3"/>
        <end position="233"/>
    </location>
</feature>
<dbReference type="InterPro" id="IPR038635">
    <property type="entry name" value="CCR4-NOT_su2/3/5_C_sf"/>
</dbReference>
<feature type="compositionally biased region" description="Polar residues" evidence="12">
    <location>
        <begin position="383"/>
        <end position="396"/>
    </location>
</feature>
<evidence type="ECO:0000256" key="3">
    <source>
        <dbReference type="ARBA" id="ARBA00007682"/>
    </source>
</evidence>
<dbReference type="GO" id="GO:0000289">
    <property type="term" value="P:nuclear-transcribed mRNA poly(A) tail shortening"/>
    <property type="evidence" value="ECO:0007669"/>
    <property type="project" value="EnsemblFungi"/>
</dbReference>
<feature type="region of interest" description="Disordered" evidence="12">
    <location>
        <begin position="417"/>
        <end position="480"/>
    </location>
</feature>
<dbReference type="EMBL" id="BDGX01000014">
    <property type="protein sequence ID" value="GAV49291.1"/>
    <property type="molecule type" value="Genomic_DNA"/>
</dbReference>
<evidence type="ECO:0000256" key="2">
    <source>
        <dbReference type="ARBA" id="ARBA00004496"/>
    </source>
</evidence>
<dbReference type="GO" id="GO:0016567">
    <property type="term" value="P:protein ubiquitination"/>
    <property type="evidence" value="ECO:0007669"/>
    <property type="project" value="EnsemblFungi"/>
</dbReference>
<organism evidence="15 16">
    <name type="scientific">Zygosaccharomyces rouxii</name>
    <dbReference type="NCBI Taxonomy" id="4956"/>
    <lineage>
        <taxon>Eukaryota</taxon>
        <taxon>Fungi</taxon>
        <taxon>Dikarya</taxon>
        <taxon>Ascomycota</taxon>
        <taxon>Saccharomycotina</taxon>
        <taxon>Saccharomycetes</taxon>
        <taxon>Saccharomycetales</taxon>
        <taxon>Saccharomycetaceae</taxon>
        <taxon>Zygosaccharomyces</taxon>
    </lineage>
</organism>
<feature type="coiled-coil region" evidence="11">
    <location>
        <begin position="41"/>
        <end position="68"/>
    </location>
</feature>
<feature type="domain" description="NOT2/NOT3/NOT5 C-terminal" evidence="14">
    <location>
        <begin position="695"/>
        <end position="789"/>
    </location>
</feature>
<keyword evidence="6" id="KW-0597">Phosphoprotein</keyword>
<feature type="compositionally biased region" description="Basic and acidic residues" evidence="12">
    <location>
        <begin position="267"/>
        <end position="285"/>
    </location>
</feature>
<comment type="similarity">
    <text evidence="3 10">Belongs to the CNOT2/3/5 family.</text>
</comment>
<comment type="function">
    <text evidence="10">Acts as component of the CCR4-NOT core complex, which in the nucleus seems to be a general transcription factor, and in the cytoplasm the major mRNA deadenylase involved in mRNA turnover. The NOT protein subcomplex negatively regulates the basal and activated transcription of many genes. Preferentially affects TC-type TATA element-dependent transcription. Could directly or indirectly inhibit component(s) of the general transcription machinery.</text>
</comment>
<dbReference type="InterPro" id="IPR012270">
    <property type="entry name" value="CCR4-NOT_su3/5"/>
</dbReference>
<proteinExistence type="inferred from homology"/>
<evidence type="ECO:0000256" key="10">
    <source>
        <dbReference type="PIRNR" id="PIRNR005290"/>
    </source>
</evidence>
<keyword evidence="9 10" id="KW-0539">Nucleus</keyword>
<evidence type="ECO:0000313" key="15">
    <source>
        <dbReference type="EMBL" id="GAV49291.1"/>
    </source>
</evidence>
<protein>
    <recommendedName>
        <fullName evidence="10">General negative regulator of transcription subunit</fullName>
    </recommendedName>
</protein>
<feature type="region of interest" description="Disordered" evidence="12">
    <location>
        <begin position="543"/>
        <end position="595"/>
    </location>
</feature>
<evidence type="ECO:0000256" key="7">
    <source>
        <dbReference type="ARBA" id="ARBA00023015"/>
    </source>
</evidence>
<evidence type="ECO:0000313" key="16">
    <source>
        <dbReference type="Proteomes" id="UP000187013"/>
    </source>
</evidence>
<sequence length="829" mass="92371">MAHRKLQQEIDRVFKKINEGLEIFDTYYERHENCTNNPSQKDKLESDLKREVKKLQRLREQIKSWQSSPDIKDKDSLLDYRRSVEIAMEKYKAVEKASKEKAYSNISLKKSDMLDPKERERRDVSEFLSNDIEELERQYDSLQVEVDKLILLNKKKKTASSSNDDKKDKLKTLQSRYRWHQQQMELALRLLANEELDPEDVREIQDDISYFVDSNQEPDFVEDETIYDQLNLQSNEAIAHEVAQYFASQQAEEAEDDDASTVTTTKDGTKLSKKEQRKLEREAKKAAKSASRLPDADVSPSNGPSSPILSTTSTATVTTEIAEPPSSKQSKSPSPALDVVESSHSVMTTAPSTAKSPNGYNSSAPSTAPTEVEEHQVVHTHIHQSQNGITTTSTLKPATVPARPAGDLKWAVAASQGVEKDKKNNSHGGSNTTTGTSTPSAAATATAAHAAATGSTTASSNVSSRINSAANTPRLGTPSLATPTLAQHLEKSALTNSNANSAATAAAVLAAGAAAVNTNNKAIYKNGHSSMPTTATSALAHGNETHAEGEKNFNEKSTDIPPVVVDDYQSDVTDDELEQEPQPEPLSQDELRRREETREKLRKDFVQDFDLLVLPSGIQEFIMGAELFDNKIEAPDGKMGGYRRSRDECRIPRFDDVPLGVNPPAPLDAFRSTEQWDILRCSLRPIIQNSELNDQEKYEAILENFRSLEMFTLFYNYYFAVTPLEQEIASIILSERDWKVSKNCAMWFLRQSETKFANELCEVADYKIFKLDDWTVIDRLNFKLDYAALKNPSLVADSQLPKAQETDVLSHGQQLLQQLKQGGKSSILA</sequence>
<dbReference type="PIRSF" id="PIRSF005290">
    <property type="entry name" value="NOT_su_3_5"/>
    <property type="match status" value="1"/>
</dbReference>
<feature type="region of interest" description="Disordered" evidence="12">
    <location>
        <begin position="249"/>
        <end position="402"/>
    </location>
</feature>
<dbReference type="InterPro" id="IPR007282">
    <property type="entry name" value="NOT2/3/5_C"/>
</dbReference>
<keyword evidence="8 10" id="KW-0804">Transcription</keyword>
<keyword evidence="4 10" id="KW-0963">Cytoplasm</keyword>
<feature type="compositionally biased region" description="Acidic residues" evidence="12">
    <location>
        <begin position="568"/>
        <end position="581"/>
    </location>
</feature>
<feature type="compositionally biased region" description="Basic and acidic residues" evidence="12">
    <location>
        <begin position="543"/>
        <end position="558"/>
    </location>
</feature>
<dbReference type="eggNOG" id="KOG2150">
    <property type="taxonomic scope" value="Eukaryota"/>
</dbReference>
<dbReference type="InterPro" id="IPR040168">
    <property type="entry name" value="Not2/3/5"/>
</dbReference>
<comment type="caution">
    <text evidence="15">The sequence shown here is derived from an EMBL/GenBank/DDBJ whole genome shotgun (WGS) entry which is preliminary data.</text>
</comment>
<evidence type="ECO:0000256" key="1">
    <source>
        <dbReference type="ARBA" id="ARBA00004123"/>
    </source>
</evidence>
<dbReference type="Pfam" id="PF04153">
    <property type="entry name" value="NOT2_3_5_C"/>
    <property type="match status" value="1"/>
</dbReference>
<evidence type="ECO:0000256" key="11">
    <source>
        <dbReference type="SAM" id="Coils"/>
    </source>
</evidence>
<evidence type="ECO:0000259" key="13">
    <source>
        <dbReference type="Pfam" id="PF04065"/>
    </source>
</evidence>
<evidence type="ECO:0000256" key="8">
    <source>
        <dbReference type="ARBA" id="ARBA00023163"/>
    </source>
</evidence>
<dbReference type="GO" id="GO:0005634">
    <property type="term" value="C:nucleus"/>
    <property type="evidence" value="ECO:0007669"/>
    <property type="project" value="UniProtKB-SubCell"/>
</dbReference>
<dbReference type="InterPro" id="IPR007207">
    <property type="entry name" value="Not_N"/>
</dbReference>
<accession>A0A1Q3A0U2</accession>
<dbReference type="AlphaFoldDB" id="A0A1Q3A0U2"/>
<dbReference type="GO" id="GO:0032968">
    <property type="term" value="P:positive regulation of transcription elongation by RNA polymerase II"/>
    <property type="evidence" value="ECO:0007669"/>
    <property type="project" value="EnsemblFungi"/>
</dbReference>
<feature type="compositionally biased region" description="Low complexity" evidence="12">
    <location>
        <begin position="310"/>
        <end position="335"/>
    </location>
</feature>
<reference evidence="15 16" key="1">
    <citation type="submission" date="2016-08" db="EMBL/GenBank/DDBJ databases">
        <title>Draft genome sequence of allopolyploid Zygosaccharomyces rouxii.</title>
        <authorList>
            <person name="Watanabe J."/>
            <person name="Uehara K."/>
            <person name="Mogi Y."/>
            <person name="Tsukioka Y."/>
        </authorList>
    </citation>
    <scope>NUCLEOTIDE SEQUENCE [LARGE SCALE GENOMIC DNA]</scope>
    <source>
        <strain evidence="15 16">NBRC 110957</strain>
    </source>
</reference>
<evidence type="ECO:0000256" key="6">
    <source>
        <dbReference type="ARBA" id="ARBA00022553"/>
    </source>
</evidence>
<evidence type="ECO:0000256" key="5">
    <source>
        <dbReference type="ARBA" id="ARBA00022491"/>
    </source>
</evidence>
<dbReference type="OrthoDB" id="293823at2759"/>
<dbReference type="FunFam" id="2.30.30.1020:FF:000013">
    <property type="entry name" value="CCR4-NOT transcriptional complex subunit"/>
    <property type="match status" value="1"/>
</dbReference>
<dbReference type="Pfam" id="PF04065">
    <property type="entry name" value="Not3"/>
    <property type="match status" value="1"/>
</dbReference>
<dbReference type="Proteomes" id="UP000187013">
    <property type="component" value="Unassembled WGS sequence"/>
</dbReference>
<feature type="compositionally biased region" description="Low complexity" evidence="12">
    <location>
        <begin position="426"/>
        <end position="464"/>
    </location>
</feature>
<keyword evidence="10" id="KW-0010">Activator</keyword>
<dbReference type="GO" id="GO:0000290">
    <property type="term" value="P:deadenylation-dependent decapping of nuclear-transcribed mRNA"/>
    <property type="evidence" value="ECO:0007669"/>
    <property type="project" value="EnsemblFungi"/>
</dbReference>
<feature type="compositionally biased region" description="Polar residues" evidence="12">
    <location>
        <begin position="299"/>
        <end position="309"/>
    </location>
</feature>
<evidence type="ECO:0000256" key="12">
    <source>
        <dbReference type="SAM" id="MobiDB-lite"/>
    </source>
</evidence>
<evidence type="ECO:0000259" key="14">
    <source>
        <dbReference type="Pfam" id="PF04153"/>
    </source>
</evidence>
<keyword evidence="5 10" id="KW-0678">Repressor</keyword>
<dbReference type="GO" id="GO:0000932">
    <property type="term" value="C:P-body"/>
    <property type="evidence" value="ECO:0007669"/>
    <property type="project" value="UniProtKB-UniRule"/>
</dbReference>
<feature type="compositionally biased region" description="Polar residues" evidence="12">
    <location>
        <begin position="342"/>
        <end position="369"/>
    </location>
</feature>
<dbReference type="PANTHER" id="PTHR23326">
    <property type="entry name" value="CCR4 NOT-RELATED"/>
    <property type="match status" value="1"/>
</dbReference>
<dbReference type="GO" id="GO:0030015">
    <property type="term" value="C:CCR4-NOT core complex"/>
    <property type="evidence" value="ECO:0007669"/>
    <property type="project" value="UniProtKB-UniRule"/>
</dbReference>
<keyword evidence="7 10" id="KW-0805">Transcription regulation</keyword>
<dbReference type="OMA" id="VPPGIQD"/>
<keyword evidence="11" id="KW-0175">Coiled coil</keyword>
<evidence type="ECO:0000256" key="4">
    <source>
        <dbReference type="ARBA" id="ARBA00022490"/>
    </source>
</evidence>
<feature type="coiled-coil region" evidence="11">
    <location>
        <begin position="125"/>
        <end position="152"/>
    </location>
</feature>
<dbReference type="Gene3D" id="2.30.30.1020">
    <property type="entry name" value="CCR4-NOT complex subunit 2/3/5, C-terminal domain"/>
    <property type="match status" value="1"/>
</dbReference>
<gene>
    <name evidence="15" type="ORF">ZYGR_0N06980</name>
</gene>
<name>A0A1Q3A0U2_ZYGRO</name>